<dbReference type="RefSeq" id="WP_119745250.1">
    <property type="nucleotide sequence ID" value="NZ_QVRA01000006.1"/>
</dbReference>
<evidence type="ECO:0000259" key="2">
    <source>
        <dbReference type="Pfam" id="PF12696"/>
    </source>
</evidence>
<gene>
    <name evidence="3" type="ORF">D0Z70_08255</name>
</gene>
<dbReference type="Pfam" id="PF12696">
    <property type="entry name" value="TraG-D_C"/>
    <property type="match status" value="1"/>
</dbReference>
<evidence type="ECO:0000256" key="1">
    <source>
        <dbReference type="SAM" id="MobiDB-lite"/>
    </source>
</evidence>
<dbReference type="SUPFAM" id="SSF52540">
    <property type="entry name" value="P-loop containing nucleoside triphosphate hydrolases"/>
    <property type="match status" value="1"/>
</dbReference>
<dbReference type="InterPro" id="IPR032689">
    <property type="entry name" value="TraG-D_C"/>
</dbReference>
<dbReference type="Proteomes" id="UP000283469">
    <property type="component" value="Unassembled WGS sequence"/>
</dbReference>
<dbReference type="InterPro" id="IPR027417">
    <property type="entry name" value="P-loop_NTPase"/>
</dbReference>
<evidence type="ECO:0000313" key="4">
    <source>
        <dbReference type="Proteomes" id="UP000283469"/>
    </source>
</evidence>
<sequence length="536" mass="58251">MAMRAGDLDTPLFNLDSDSAYTVRDACQGTLILGGVGSGKTSGSGATMAAAFLKAGMGGLVLCAKPEEAELWRGYCAKFDRSGSLIECDGTNIHLNMMAYELARQGGDGLNSVVELLMRVLEIARNASPSPGRAGEHFWDDTLRQILRNSIPILFAATGTVRISDLLRFVRSAPSSPSEMADPEWQKQSYFFHVFLLAAERLRTGPIVGFDDQAGERATSYWQNDYAKLDPKTRASVQLSLTTALDRFNHGWLEQMFCTTTDIVPELCAHGVILLLNMPALTKNEDGIIAQQIVKYLWQRAMLARNALEPPHRQRPTFLWADEAQYFVNSYDAEFLSTCRGSRICTVFLSQSLPTFYAKIGGENAHDRTHHLLGNFGTKVFHNPGGCSETADWAARIIGKGIQWRRNESRSQGTSSQFGFNMGENSSWGTNSSSGGSSSHNSGAGGSSHGGGSNWSSGSSRGGGDQWGRNRSNGSNRGQSWGGSEVSDWLIEPGQFSRMLKTGGPPNGNIVSAVWYQAGRIFPASGGNALLLEFRQ</sequence>
<feature type="region of interest" description="Disordered" evidence="1">
    <location>
        <begin position="406"/>
        <end position="486"/>
    </location>
</feature>
<evidence type="ECO:0000313" key="3">
    <source>
        <dbReference type="EMBL" id="RJG55392.1"/>
    </source>
</evidence>
<dbReference type="CDD" id="cd01127">
    <property type="entry name" value="TrwB_TraG_TraD_VirD4"/>
    <property type="match status" value="1"/>
</dbReference>
<organism evidence="3 4">
    <name type="scientific">Sphingobium terrigena</name>
    <dbReference type="NCBI Taxonomy" id="2304063"/>
    <lineage>
        <taxon>Bacteria</taxon>
        <taxon>Pseudomonadati</taxon>
        <taxon>Pseudomonadota</taxon>
        <taxon>Alphaproteobacteria</taxon>
        <taxon>Sphingomonadales</taxon>
        <taxon>Sphingomonadaceae</taxon>
        <taxon>Sphingobium</taxon>
    </lineage>
</organism>
<comment type="caution">
    <text evidence="3">The sequence shown here is derived from an EMBL/GenBank/DDBJ whole genome shotgun (WGS) entry which is preliminary data.</text>
</comment>
<accession>A0A418YTJ9</accession>
<proteinExistence type="predicted"/>
<feature type="compositionally biased region" description="Low complexity" evidence="1">
    <location>
        <begin position="423"/>
        <end position="442"/>
    </location>
</feature>
<feature type="compositionally biased region" description="Polar residues" evidence="1">
    <location>
        <begin position="410"/>
        <end position="419"/>
    </location>
</feature>
<keyword evidence="4" id="KW-1185">Reference proteome</keyword>
<protein>
    <recommendedName>
        <fullName evidence="2">TraD/TraG TraM recognition site domain-containing protein</fullName>
    </recommendedName>
</protein>
<feature type="compositionally biased region" description="Polar residues" evidence="1">
    <location>
        <begin position="469"/>
        <end position="479"/>
    </location>
</feature>
<name>A0A418YTJ9_9SPHN</name>
<dbReference type="Gene3D" id="3.40.50.300">
    <property type="entry name" value="P-loop containing nucleotide triphosphate hydrolases"/>
    <property type="match status" value="1"/>
</dbReference>
<dbReference type="EMBL" id="QVRA01000006">
    <property type="protein sequence ID" value="RJG55392.1"/>
    <property type="molecule type" value="Genomic_DNA"/>
</dbReference>
<dbReference type="AlphaFoldDB" id="A0A418YTJ9"/>
<feature type="compositionally biased region" description="Gly residues" evidence="1">
    <location>
        <begin position="443"/>
        <end position="453"/>
    </location>
</feature>
<feature type="domain" description="TraD/TraG TraM recognition site" evidence="2">
    <location>
        <begin position="320"/>
        <end position="427"/>
    </location>
</feature>
<dbReference type="OrthoDB" id="179860at2"/>
<reference evidence="3 4" key="1">
    <citation type="submission" date="2018-08" db="EMBL/GenBank/DDBJ databases">
        <title>Sphingobium sp. EO9.</title>
        <authorList>
            <person name="Park Y."/>
            <person name="Kim K.H."/>
            <person name="Jeon C.O."/>
        </authorList>
    </citation>
    <scope>NUCLEOTIDE SEQUENCE [LARGE SCALE GENOMIC DNA]</scope>
    <source>
        <strain evidence="3 4">EO9</strain>
    </source>
</reference>